<reference evidence="3 4" key="1">
    <citation type="submission" date="2017-06" db="EMBL/GenBank/DDBJ databases">
        <authorList>
            <person name="Kim H.J."/>
            <person name="Triplett B.A."/>
        </authorList>
    </citation>
    <scope>NUCLEOTIDE SEQUENCE [LARGE SCALE GENOMIC DNA]</scope>
    <source>
        <strain evidence="3">FRACA_ARgP5</strain>
    </source>
</reference>
<dbReference type="Pfam" id="PF13602">
    <property type="entry name" value="ADH_zinc_N_2"/>
    <property type="match status" value="1"/>
</dbReference>
<name>A0A2I2KVA0_9ACTN</name>
<dbReference type="SMART" id="SM00829">
    <property type="entry name" value="PKS_ER"/>
    <property type="match status" value="1"/>
</dbReference>
<dbReference type="GO" id="GO:0016491">
    <property type="term" value="F:oxidoreductase activity"/>
    <property type="evidence" value="ECO:0007669"/>
    <property type="project" value="InterPro"/>
</dbReference>
<dbReference type="CDD" id="cd05289">
    <property type="entry name" value="MDR_like_2"/>
    <property type="match status" value="1"/>
</dbReference>
<dbReference type="EMBL" id="FZMO01000279">
    <property type="protein sequence ID" value="SNQ49597.1"/>
    <property type="molecule type" value="Genomic_DNA"/>
</dbReference>
<dbReference type="Pfam" id="PF08240">
    <property type="entry name" value="ADH_N"/>
    <property type="match status" value="1"/>
</dbReference>
<accession>A0A2I2KVA0</accession>
<feature type="domain" description="Enoyl reductase (ER)" evidence="2">
    <location>
        <begin position="11"/>
        <end position="301"/>
    </location>
</feature>
<dbReference type="Gene3D" id="3.90.180.10">
    <property type="entry name" value="Medium-chain alcohol dehydrogenases, catalytic domain"/>
    <property type="match status" value="1"/>
</dbReference>
<evidence type="ECO:0000256" key="1">
    <source>
        <dbReference type="ARBA" id="ARBA00022857"/>
    </source>
</evidence>
<evidence type="ECO:0000313" key="4">
    <source>
        <dbReference type="Proteomes" id="UP000234331"/>
    </source>
</evidence>
<dbReference type="RefSeq" id="WP_101833053.1">
    <property type="nucleotide sequence ID" value="NZ_FZMO01000279.1"/>
</dbReference>
<dbReference type="InterPro" id="IPR051603">
    <property type="entry name" value="Zinc-ADH_QOR/CCCR"/>
</dbReference>
<dbReference type="PANTHER" id="PTHR44154:SF1">
    <property type="entry name" value="QUINONE OXIDOREDUCTASE"/>
    <property type="match status" value="1"/>
</dbReference>
<dbReference type="Proteomes" id="UP000234331">
    <property type="component" value="Unassembled WGS sequence"/>
</dbReference>
<organism evidence="3 4">
    <name type="scientific">Frankia canadensis</name>
    <dbReference type="NCBI Taxonomy" id="1836972"/>
    <lineage>
        <taxon>Bacteria</taxon>
        <taxon>Bacillati</taxon>
        <taxon>Actinomycetota</taxon>
        <taxon>Actinomycetes</taxon>
        <taxon>Frankiales</taxon>
        <taxon>Frankiaceae</taxon>
        <taxon>Frankia</taxon>
    </lineage>
</organism>
<dbReference type="PANTHER" id="PTHR44154">
    <property type="entry name" value="QUINONE OXIDOREDUCTASE"/>
    <property type="match status" value="1"/>
</dbReference>
<dbReference type="Gene3D" id="3.40.50.720">
    <property type="entry name" value="NAD(P)-binding Rossmann-like Domain"/>
    <property type="match status" value="1"/>
</dbReference>
<evidence type="ECO:0000313" key="3">
    <source>
        <dbReference type="EMBL" id="SNQ49597.1"/>
    </source>
</evidence>
<gene>
    <name evidence="3" type="ORF">FRACA_350021</name>
</gene>
<dbReference type="SUPFAM" id="SSF50129">
    <property type="entry name" value="GroES-like"/>
    <property type="match status" value="1"/>
</dbReference>
<sequence>MPNSYVYTAAGGPEVEAFADLPRPTPGEGELLVAVRAAGVNPADWKLRGGFRIPGMSTTYPMVFGLEVAGTVVEVGPGVDGFAVGDDVFGNPSTGGYAEFTLLPAAAAARRPAALSFTDAAALPVAGGTAYDGLAQLALPPGATLLVTGVGGGVGVAVAQLARHGGLRVLGTASEAKREFVGSLGVVHVAYGPGTVERLRAAAPDGVDAVYDLVGGAALEEAAELLADRSKLITAADRVAAAKLGGAGVERDRSGRVYTELARLAVDGVLDPRVSATYPLSQAGAALRAVEDGHAQGKIVIEVAP</sequence>
<dbReference type="SUPFAM" id="SSF51735">
    <property type="entry name" value="NAD(P)-binding Rossmann-fold domains"/>
    <property type="match status" value="1"/>
</dbReference>
<proteinExistence type="predicted"/>
<dbReference type="InterPro" id="IPR020843">
    <property type="entry name" value="ER"/>
</dbReference>
<keyword evidence="1" id="KW-0521">NADP</keyword>
<keyword evidence="4" id="KW-1185">Reference proteome</keyword>
<protein>
    <recommendedName>
        <fullName evidence="2">Enoyl reductase (ER) domain-containing protein</fullName>
    </recommendedName>
</protein>
<dbReference type="InterPro" id="IPR011032">
    <property type="entry name" value="GroES-like_sf"/>
</dbReference>
<dbReference type="AlphaFoldDB" id="A0A2I2KVA0"/>
<dbReference type="OrthoDB" id="3727682at2"/>
<dbReference type="InterPro" id="IPR013154">
    <property type="entry name" value="ADH-like_N"/>
</dbReference>
<dbReference type="InterPro" id="IPR036291">
    <property type="entry name" value="NAD(P)-bd_dom_sf"/>
</dbReference>
<evidence type="ECO:0000259" key="2">
    <source>
        <dbReference type="SMART" id="SM00829"/>
    </source>
</evidence>